<comment type="similarity">
    <text evidence="1">Belongs to the Nudix hydrolase family.</text>
</comment>
<dbReference type="RefSeq" id="WP_311703736.1">
    <property type="nucleotide sequence ID" value="NZ_JAVREL010000003.1"/>
</dbReference>
<sequence>MSDSPAPLATGPLGMRLLAFERLPEDSRFTEAPVGYVLVALWHAGLLLLVHVRHRDCWELPGGSIDPVGVPPACGGETPRRAAVRELREESGQLVAPDDLRFAGFARTALPDRRVLRGAVYAAETAAPTAFAPTEEITGIHWWNLEDPMPHGQLQTVDAYLAALARV</sequence>
<proteinExistence type="inferred from homology"/>
<dbReference type="InterPro" id="IPR000086">
    <property type="entry name" value="NUDIX_hydrolase_dom"/>
</dbReference>
<dbReference type="PANTHER" id="PTHR43736:SF1">
    <property type="entry name" value="DIHYDRONEOPTERIN TRIPHOSPHATE DIPHOSPHATASE"/>
    <property type="match status" value="1"/>
</dbReference>
<accession>A0ABU2MLY0</accession>
<dbReference type="Proteomes" id="UP001183246">
    <property type="component" value="Unassembled WGS sequence"/>
</dbReference>
<comment type="caution">
    <text evidence="3">The sequence shown here is derived from an EMBL/GenBank/DDBJ whole genome shotgun (WGS) entry which is preliminary data.</text>
</comment>
<feature type="domain" description="Nudix hydrolase" evidence="2">
    <location>
        <begin position="29"/>
        <end position="167"/>
    </location>
</feature>
<dbReference type="PROSITE" id="PS51462">
    <property type="entry name" value="NUDIX"/>
    <property type="match status" value="1"/>
</dbReference>
<organism evidence="3 4">
    <name type="scientific">Streptomyces litchfieldiae</name>
    <dbReference type="NCBI Taxonomy" id="3075543"/>
    <lineage>
        <taxon>Bacteria</taxon>
        <taxon>Bacillati</taxon>
        <taxon>Actinomycetota</taxon>
        <taxon>Actinomycetes</taxon>
        <taxon>Kitasatosporales</taxon>
        <taxon>Streptomycetaceae</taxon>
        <taxon>Streptomyces</taxon>
    </lineage>
</organism>
<protein>
    <submittedName>
        <fullName evidence="3">NUDIX domain-containing protein</fullName>
    </submittedName>
</protein>
<dbReference type="EMBL" id="JAVREL010000003">
    <property type="protein sequence ID" value="MDT0342620.1"/>
    <property type="molecule type" value="Genomic_DNA"/>
</dbReference>
<evidence type="ECO:0000259" key="2">
    <source>
        <dbReference type="PROSITE" id="PS51462"/>
    </source>
</evidence>
<evidence type="ECO:0000313" key="3">
    <source>
        <dbReference type="EMBL" id="MDT0342620.1"/>
    </source>
</evidence>
<dbReference type="Pfam" id="PF00293">
    <property type="entry name" value="NUDIX"/>
    <property type="match status" value="1"/>
</dbReference>
<dbReference type="PANTHER" id="PTHR43736">
    <property type="entry name" value="ADP-RIBOSE PYROPHOSPHATASE"/>
    <property type="match status" value="1"/>
</dbReference>
<gene>
    <name evidence="3" type="ORF">RM590_08275</name>
</gene>
<dbReference type="Gene3D" id="3.90.79.10">
    <property type="entry name" value="Nucleoside Triphosphate Pyrophosphohydrolase"/>
    <property type="match status" value="1"/>
</dbReference>
<evidence type="ECO:0000313" key="4">
    <source>
        <dbReference type="Proteomes" id="UP001183246"/>
    </source>
</evidence>
<reference evidence="4" key="1">
    <citation type="submission" date="2023-07" db="EMBL/GenBank/DDBJ databases">
        <title>30 novel species of actinomycetes from the DSMZ collection.</title>
        <authorList>
            <person name="Nouioui I."/>
        </authorList>
    </citation>
    <scope>NUCLEOTIDE SEQUENCE [LARGE SCALE GENOMIC DNA]</scope>
    <source>
        <strain evidence="4">DSM 44938</strain>
    </source>
</reference>
<keyword evidence="4" id="KW-1185">Reference proteome</keyword>
<evidence type="ECO:0000256" key="1">
    <source>
        <dbReference type="ARBA" id="ARBA00005582"/>
    </source>
</evidence>
<dbReference type="InterPro" id="IPR015797">
    <property type="entry name" value="NUDIX_hydrolase-like_dom_sf"/>
</dbReference>
<name>A0ABU2MLY0_9ACTN</name>
<dbReference type="SUPFAM" id="SSF55811">
    <property type="entry name" value="Nudix"/>
    <property type="match status" value="1"/>
</dbReference>